<evidence type="ECO:0000256" key="1">
    <source>
        <dbReference type="SAM" id="MobiDB-lite"/>
    </source>
</evidence>
<feature type="compositionally biased region" description="Basic residues" evidence="1">
    <location>
        <begin position="747"/>
        <end position="767"/>
    </location>
</feature>
<dbReference type="GO" id="GO:0042795">
    <property type="term" value="P:snRNA transcription by RNA polymerase II"/>
    <property type="evidence" value="ECO:0007669"/>
    <property type="project" value="TreeGrafter"/>
</dbReference>
<reference evidence="3" key="1">
    <citation type="submission" date="2021-02" db="EMBL/GenBank/DDBJ databases">
        <authorList>
            <person name="Nowell W R."/>
        </authorList>
    </citation>
    <scope>NUCLEOTIDE SEQUENCE</scope>
</reference>
<dbReference type="InterPro" id="IPR019535">
    <property type="entry name" value="ICE2_C"/>
</dbReference>
<dbReference type="Proteomes" id="UP000663832">
    <property type="component" value="Unassembled WGS sequence"/>
</dbReference>
<feature type="region of interest" description="Disordered" evidence="1">
    <location>
        <begin position="476"/>
        <end position="495"/>
    </location>
</feature>
<dbReference type="OrthoDB" id="6288737at2759"/>
<feature type="region of interest" description="Disordered" evidence="1">
    <location>
        <begin position="734"/>
        <end position="767"/>
    </location>
</feature>
<organism evidence="3 4">
    <name type="scientific">Adineta steineri</name>
    <dbReference type="NCBI Taxonomy" id="433720"/>
    <lineage>
        <taxon>Eukaryota</taxon>
        <taxon>Metazoa</taxon>
        <taxon>Spiralia</taxon>
        <taxon>Gnathifera</taxon>
        <taxon>Rotifera</taxon>
        <taxon>Eurotatoria</taxon>
        <taxon>Bdelloidea</taxon>
        <taxon>Adinetida</taxon>
        <taxon>Adinetidae</taxon>
        <taxon>Adineta</taxon>
    </lineage>
</organism>
<protein>
    <recommendedName>
        <fullName evidence="2">Little elongation complex subunit 2 C-terminal domain-containing protein</fullName>
    </recommendedName>
</protein>
<comment type="caution">
    <text evidence="3">The sequence shown here is derived from an EMBL/GenBank/DDBJ whole genome shotgun (WGS) entry which is preliminary data.</text>
</comment>
<dbReference type="EMBL" id="CAJNOM010000031">
    <property type="protein sequence ID" value="CAF0857727.1"/>
    <property type="molecule type" value="Genomic_DNA"/>
</dbReference>
<evidence type="ECO:0000259" key="2">
    <source>
        <dbReference type="Pfam" id="PF10505"/>
    </source>
</evidence>
<feature type="region of interest" description="Disordered" evidence="1">
    <location>
        <begin position="415"/>
        <end position="449"/>
    </location>
</feature>
<dbReference type="GO" id="GO:0045945">
    <property type="term" value="P:positive regulation of transcription by RNA polymerase III"/>
    <property type="evidence" value="ECO:0007669"/>
    <property type="project" value="TreeGrafter"/>
</dbReference>
<accession>A0A813WLS7</accession>
<feature type="compositionally biased region" description="Basic and acidic residues" evidence="1">
    <location>
        <begin position="737"/>
        <end position="746"/>
    </location>
</feature>
<proteinExistence type="predicted"/>
<dbReference type="GO" id="GO:0008023">
    <property type="term" value="C:transcription elongation factor complex"/>
    <property type="evidence" value="ECO:0007669"/>
    <property type="project" value="InterPro"/>
</dbReference>
<evidence type="ECO:0000313" key="4">
    <source>
        <dbReference type="Proteomes" id="UP000663832"/>
    </source>
</evidence>
<dbReference type="AlphaFoldDB" id="A0A813WLS7"/>
<dbReference type="GO" id="GO:0042796">
    <property type="term" value="P:snRNA transcription by RNA polymerase III"/>
    <property type="evidence" value="ECO:0007669"/>
    <property type="project" value="TreeGrafter"/>
</dbReference>
<dbReference type="PANTHER" id="PTHR14633:SF3">
    <property type="entry name" value="LITTLE ELONGATION COMPLEX SUBUNIT 2"/>
    <property type="match status" value="1"/>
</dbReference>
<gene>
    <name evidence="3" type="ORF">QVE165_LOCUS7191</name>
</gene>
<feature type="compositionally biased region" description="Acidic residues" evidence="1">
    <location>
        <begin position="435"/>
        <end position="449"/>
    </location>
</feature>
<feature type="domain" description="Little elongation complex subunit 2 C-terminal" evidence="2">
    <location>
        <begin position="508"/>
        <end position="714"/>
    </location>
</feature>
<dbReference type="Pfam" id="PF10505">
    <property type="entry name" value="NARG2_C"/>
    <property type="match status" value="1"/>
</dbReference>
<name>A0A813WLS7_9BILA</name>
<keyword evidence="4" id="KW-1185">Reference proteome</keyword>
<sequence>MADSSETINIDNIVRIFQENNNRKDQNESSIKSEHHDQWITNSISFRQITQDISKLPIVSTVPKENPSESNSVVNKESEDPTIEKDLREIKLYSAAQFRSHINRIYPFHLDYFTDKLSTLDFDQQRMGLYVFYDINNGYLINDVEKESQKKTSRGKNMKRMNGLLLNEHRMFNQFAKEYATKHLTRDYESIKPFIKKFMQTWLQHKTDLLLKRTSSLDQLYSHHMTIPLNSYDSLTPVTFVNLSTVLRLGTIPLLTIPENIEKLNVKCSDNHDRVITNRFNPQYRLTNLVDDPNLLAILSQHPSIDVVLSKSSFYLLTELFSTPSSTSPMTLPVSIREFQFETLDNPNLTKKKVIFIDKPLRQRVYTKRELNSKYFQRSFRSLLLSTTGGKRETTDNPFIYTSFNNKTEFQITEIKTKTNEQSSVKPTEKQEEKEITDDDDDDDDEGAMIIDTDGDIEQQQKLFIKSKQKIINSAPILQDRETNNSDNSTNDLENGPVPIVSSVKLATPIQGNYEYCLWQLGTLQILIRSSHHGYCQNNLSNNTDDELVTCYSKLEYQPQFGLEQITDKEYRLIWFESYLRHGASVLLGRINVFTQQLLRVEKMTYENIDQNLKECQIDMLKAITKIYGLLYGLQSLEPKKYLLSCPLNEDKLYLYQTASNESNEKTFDLHSEPFESNALLVESDCLTVPWIPLTPSLLLPYHVDFERIPLTFCPRNKRCFDIDITIPANRKRRNIVKQEEKNNQDKKKRKKTKKKNAQRRKKKTTE</sequence>
<dbReference type="PANTHER" id="PTHR14633">
    <property type="entry name" value="LITTLE ELONGATION COMPLEX SUBUNIT 2"/>
    <property type="match status" value="1"/>
</dbReference>
<evidence type="ECO:0000313" key="3">
    <source>
        <dbReference type="EMBL" id="CAF0857727.1"/>
    </source>
</evidence>